<dbReference type="InterPro" id="IPR011990">
    <property type="entry name" value="TPR-like_helical_dom_sf"/>
</dbReference>
<organism evidence="1 2">
    <name type="scientific">Crocosphaera watsonii WH 0003</name>
    <dbReference type="NCBI Taxonomy" id="423471"/>
    <lineage>
        <taxon>Bacteria</taxon>
        <taxon>Bacillati</taxon>
        <taxon>Cyanobacteriota</taxon>
        <taxon>Cyanophyceae</taxon>
        <taxon>Oscillatoriophycideae</taxon>
        <taxon>Chroococcales</taxon>
        <taxon>Aphanothecaceae</taxon>
        <taxon>Crocosphaera</taxon>
    </lineage>
</organism>
<evidence type="ECO:0000313" key="1">
    <source>
        <dbReference type="EMBL" id="EHJ09362.1"/>
    </source>
</evidence>
<protein>
    <submittedName>
        <fullName evidence="1">Uncharacterized protein</fullName>
    </submittedName>
</protein>
<reference evidence="1 2" key="1">
    <citation type="journal article" date="2011" name="Front. Microbiol.">
        <title>Two Strains of Crocosphaera watsonii with Highly Conserved Genomes are Distinguished by Strain-Specific Features.</title>
        <authorList>
            <person name="Bench S.R."/>
            <person name="Ilikchyan I.N."/>
            <person name="Tripp H.J."/>
            <person name="Zehr J.P."/>
        </authorList>
    </citation>
    <scope>NUCLEOTIDE SEQUENCE [LARGE SCALE GENOMIC DNA]</scope>
    <source>
        <strain evidence="1 2">WH 0003</strain>
    </source>
</reference>
<accession>G5JEM4</accession>
<dbReference type="SUPFAM" id="SSF48452">
    <property type="entry name" value="TPR-like"/>
    <property type="match status" value="1"/>
</dbReference>
<dbReference type="EMBL" id="AESD01001050">
    <property type="protein sequence ID" value="EHJ09362.1"/>
    <property type="molecule type" value="Genomic_DNA"/>
</dbReference>
<proteinExistence type="predicted"/>
<sequence>MGFEQANTSVAYKQWDFAQADYNKAIERNPNYADAYYHRGLIFVLKEEFQKAITDGEKASQLYRQQGNEAGYQKAQELVNLIRHKMNTN</sequence>
<dbReference type="InterPro" id="IPR019734">
    <property type="entry name" value="TPR_rpt"/>
</dbReference>
<dbReference type="Gene3D" id="1.25.40.10">
    <property type="entry name" value="Tetratricopeptide repeat domain"/>
    <property type="match status" value="1"/>
</dbReference>
<evidence type="ECO:0000313" key="2">
    <source>
        <dbReference type="Proteomes" id="UP000003477"/>
    </source>
</evidence>
<name>G5JEM4_CROWT</name>
<gene>
    <name evidence="1" type="ORF">CWATWH0003_B211</name>
</gene>
<comment type="caution">
    <text evidence="1">The sequence shown here is derived from an EMBL/GenBank/DDBJ whole genome shotgun (WGS) entry which is preliminary data.</text>
</comment>
<dbReference type="AlphaFoldDB" id="G5JEM4"/>
<dbReference type="Proteomes" id="UP000003477">
    <property type="component" value="Unassembled WGS sequence"/>
</dbReference>
<dbReference type="SMART" id="SM00028">
    <property type="entry name" value="TPR"/>
    <property type="match status" value="2"/>
</dbReference>
<dbReference type="Pfam" id="PF13414">
    <property type="entry name" value="TPR_11"/>
    <property type="match status" value="1"/>
</dbReference>
<dbReference type="PATRIC" id="fig|423471.3.peg.5481"/>